<dbReference type="Gene3D" id="3.40.50.1820">
    <property type="entry name" value="alpha/beta hydrolase"/>
    <property type="match status" value="1"/>
</dbReference>
<dbReference type="SUPFAM" id="SSF53474">
    <property type="entry name" value="alpha/beta-Hydrolases"/>
    <property type="match status" value="1"/>
</dbReference>
<organism evidence="6 7">
    <name type="scientific">Polyporus arcularius HHB13444</name>
    <dbReference type="NCBI Taxonomy" id="1314778"/>
    <lineage>
        <taxon>Eukaryota</taxon>
        <taxon>Fungi</taxon>
        <taxon>Dikarya</taxon>
        <taxon>Basidiomycota</taxon>
        <taxon>Agaricomycotina</taxon>
        <taxon>Agaricomycetes</taxon>
        <taxon>Polyporales</taxon>
        <taxon>Polyporaceae</taxon>
        <taxon>Polyporus</taxon>
    </lineage>
</organism>
<evidence type="ECO:0000259" key="4">
    <source>
        <dbReference type="Pfam" id="PF00561"/>
    </source>
</evidence>
<name>A0A5C3PBJ2_9APHY</name>
<dbReference type="Pfam" id="PF08386">
    <property type="entry name" value="Abhydrolase_4"/>
    <property type="match status" value="1"/>
</dbReference>
<dbReference type="InterPro" id="IPR051601">
    <property type="entry name" value="Serine_prot/Carboxylest_S33"/>
</dbReference>
<evidence type="ECO:0000256" key="3">
    <source>
        <dbReference type="SAM" id="Phobius"/>
    </source>
</evidence>
<proteinExistence type="inferred from homology"/>
<feature type="domain" description="AB hydrolase-1" evidence="4">
    <location>
        <begin position="136"/>
        <end position="296"/>
    </location>
</feature>
<keyword evidence="3" id="KW-1133">Transmembrane helix</keyword>
<feature type="transmembrane region" description="Helical" evidence="3">
    <location>
        <begin position="34"/>
        <end position="56"/>
    </location>
</feature>
<dbReference type="PANTHER" id="PTHR43248">
    <property type="entry name" value="2-SUCCINYL-6-HYDROXY-2,4-CYCLOHEXADIENE-1-CARBOXYLATE SYNTHASE"/>
    <property type="match status" value="1"/>
</dbReference>
<dbReference type="GO" id="GO:0016787">
    <property type="term" value="F:hydrolase activity"/>
    <property type="evidence" value="ECO:0007669"/>
    <property type="project" value="UniProtKB-KW"/>
</dbReference>
<dbReference type="Pfam" id="PF00561">
    <property type="entry name" value="Abhydrolase_1"/>
    <property type="match status" value="1"/>
</dbReference>
<dbReference type="PANTHER" id="PTHR43248:SF25">
    <property type="entry name" value="AB HYDROLASE-1 DOMAIN-CONTAINING PROTEIN-RELATED"/>
    <property type="match status" value="1"/>
</dbReference>
<evidence type="ECO:0000256" key="1">
    <source>
        <dbReference type="ARBA" id="ARBA00010088"/>
    </source>
</evidence>
<keyword evidence="3" id="KW-0812">Transmembrane</keyword>
<protein>
    <submittedName>
        <fullName evidence="6">Alpha/beta-hydrolase</fullName>
    </submittedName>
</protein>
<dbReference type="InParanoid" id="A0A5C3PBJ2"/>
<keyword evidence="2 6" id="KW-0378">Hydrolase</keyword>
<dbReference type="STRING" id="1314778.A0A5C3PBJ2"/>
<dbReference type="InterPro" id="IPR000073">
    <property type="entry name" value="AB_hydrolase_1"/>
</dbReference>
<reference evidence="6 7" key="1">
    <citation type="journal article" date="2019" name="Nat. Ecol. Evol.">
        <title>Megaphylogeny resolves global patterns of mushroom evolution.</title>
        <authorList>
            <person name="Varga T."/>
            <person name="Krizsan K."/>
            <person name="Foldi C."/>
            <person name="Dima B."/>
            <person name="Sanchez-Garcia M."/>
            <person name="Sanchez-Ramirez S."/>
            <person name="Szollosi G.J."/>
            <person name="Szarkandi J.G."/>
            <person name="Papp V."/>
            <person name="Albert L."/>
            <person name="Andreopoulos W."/>
            <person name="Angelini C."/>
            <person name="Antonin V."/>
            <person name="Barry K.W."/>
            <person name="Bougher N.L."/>
            <person name="Buchanan P."/>
            <person name="Buyck B."/>
            <person name="Bense V."/>
            <person name="Catcheside P."/>
            <person name="Chovatia M."/>
            <person name="Cooper J."/>
            <person name="Damon W."/>
            <person name="Desjardin D."/>
            <person name="Finy P."/>
            <person name="Geml J."/>
            <person name="Haridas S."/>
            <person name="Hughes K."/>
            <person name="Justo A."/>
            <person name="Karasinski D."/>
            <person name="Kautmanova I."/>
            <person name="Kiss B."/>
            <person name="Kocsube S."/>
            <person name="Kotiranta H."/>
            <person name="LaButti K.M."/>
            <person name="Lechner B.E."/>
            <person name="Liimatainen K."/>
            <person name="Lipzen A."/>
            <person name="Lukacs Z."/>
            <person name="Mihaltcheva S."/>
            <person name="Morgado L.N."/>
            <person name="Niskanen T."/>
            <person name="Noordeloos M.E."/>
            <person name="Ohm R.A."/>
            <person name="Ortiz-Santana B."/>
            <person name="Ovrebo C."/>
            <person name="Racz N."/>
            <person name="Riley R."/>
            <person name="Savchenko A."/>
            <person name="Shiryaev A."/>
            <person name="Soop K."/>
            <person name="Spirin V."/>
            <person name="Szebenyi C."/>
            <person name="Tomsovsky M."/>
            <person name="Tulloss R.E."/>
            <person name="Uehling J."/>
            <person name="Grigoriev I.V."/>
            <person name="Vagvolgyi C."/>
            <person name="Papp T."/>
            <person name="Martin F.M."/>
            <person name="Miettinen O."/>
            <person name="Hibbett D.S."/>
            <person name="Nagy L.G."/>
        </authorList>
    </citation>
    <scope>NUCLEOTIDE SEQUENCE [LARGE SCALE GENOMIC DNA]</scope>
    <source>
        <strain evidence="6 7">HHB13444</strain>
    </source>
</reference>
<sequence length="610" mass="67459">MDNSKTVRVPRPRSLLVFEPFPSSRGWAWPSRRANTVFVIALAAQLLVLFGINHYYGLHEADLPPLSGDVSAPGTDADFDWYALEPKRELAWVPCYSGQKCARLLLPFDYDTPDGPTTAIALRMKPATDKKNYRGTIFLNPGGPGGSGTEFVGRLGKNIGDVVGPSFDLLGFDPRGTGFTTPVAWCFNSDSERAIWTTQEGHQLLNASDHSVGLFHARAKLLGERCQTRIGGEWGIGRFVSTPNVARDMLEISQMLGQDKLQYWGFSYGSVLGQYFAAIYPDKVKRLIVDGVYDAENYKAALWNTNIVDVDRAVDALFDFCHQAGPDKCALYDSSPDKIRRRFFRVLEHVKQNPITIPLAEPPAIITHKALLAQFFYATYKPLTMYAPVVNTMHAIETGNTAALTALAPLIVSPIECKCGDRPDPAFRGDNEVTFAIACGDGEERAWDLGEYRKWYRGLEHQSHLMAPMWGIYWMQCAEWPIRAKSRWTGPLAAKNTSHPILVVSAKYDPVTPLPDARNVQKRYAGAGLLVQDSYGHCSLSSPSLCTAKHVRRYFEEGTLPADGTLCDVEELPLVGKRDSSGLQALSAEDAQLLVSLRGLSEGMPVHRGL</sequence>
<feature type="domain" description="Peptidase S33 tripeptidyl aminopeptidase-like C-terminal" evidence="5">
    <location>
        <begin position="473"/>
        <end position="567"/>
    </location>
</feature>
<keyword evidence="3" id="KW-0472">Membrane</keyword>
<gene>
    <name evidence="6" type="ORF">K466DRAFT_498910</name>
</gene>
<keyword evidence="7" id="KW-1185">Reference proteome</keyword>
<dbReference type="InterPro" id="IPR029058">
    <property type="entry name" value="AB_hydrolase_fold"/>
</dbReference>
<dbReference type="InterPro" id="IPR013595">
    <property type="entry name" value="Pept_S33_TAP-like_C"/>
</dbReference>
<evidence type="ECO:0000256" key="2">
    <source>
        <dbReference type="ARBA" id="ARBA00022801"/>
    </source>
</evidence>
<evidence type="ECO:0000313" key="7">
    <source>
        <dbReference type="Proteomes" id="UP000308197"/>
    </source>
</evidence>
<evidence type="ECO:0000259" key="5">
    <source>
        <dbReference type="Pfam" id="PF08386"/>
    </source>
</evidence>
<dbReference type="AlphaFoldDB" id="A0A5C3PBJ2"/>
<comment type="similarity">
    <text evidence="1">Belongs to the peptidase S33 family.</text>
</comment>
<dbReference type="Proteomes" id="UP000308197">
    <property type="component" value="Unassembled WGS sequence"/>
</dbReference>
<accession>A0A5C3PBJ2</accession>
<evidence type="ECO:0000313" key="6">
    <source>
        <dbReference type="EMBL" id="TFK83203.1"/>
    </source>
</evidence>
<dbReference type="EMBL" id="ML211413">
    <property type="protein sequence ID" value="TFK83203.1"/>
    <property type="molecule type" value="Genomic_DNA"/>
</dbReference>